<evidence type="ECO:0000313" key="2">
    <source>
        <dbReference type="Proteomes" id="UP001597264"/>
    </source>
</evidence>
<gene>
    <name evidence="1" type="ORF">ACFQ2X_11910</name>
</gene>
<proteinExistence type="predicted"/>
<keyword evidence="2" id="KW-1185">Reference proteome</keyword>
<dbReference type="Proteomes" id="UP001597264">
    <property type="component" value="Unassembled WGS sequence"/>
</dbReference>
<accession>A0ABW3UA57</accession>
<name>A0ABW3UA57_9GAMM</name>
<evidence type="ECO:0000313" key="1">
    <source>
        <dbReference type="EMBL" id="MFD1217307.1"/>
    </source>
</evidence>
<organism evidence="1 2">
    <name type="scientific">Microbulbifer celer</name>
    <dbReference type="NCBI Taxonomy" id="435905"/>
    <lineage>
        <taxon>Bacteria</taxon>
        <taxon>Pseudomonadati</taxon>
        <taxon>Pseudomonadota</taxon>
        <taxon>Gammaproteobacteria</taxon>
        <taxon>Cellvibrionales</taxon>
        <taxon>Microbulbiferaceae</taxon>
        <taxon>Microbulbifer</taxon>
    </lineage>
</organism>
<dbReference type="RefSeq" id="WP_230435951.1">
    <property type="nucleotide sequence ID" value="NZ_CP087715.1"/>
</dbReference>
<comment type="caution">
    <text evidence="1">The sequence shown here is derived from an EMBL/GenBank/DDBJ whole genome shotgun (WGS) entry which is preliminary data.</text>
</comment>
<dbReference type="EMBL" id="JBHTLR010000013">
    <property type="protein sequence ID" value="MFD1217307.1"/>
    <property type="molecule type" value="Genomic_DNA"/>
</dbReference>
<reference evidence="2" key="1">
    <citation type="journal article" date="2019" name="Int. J. Syst. Evol. Microbiol.">
        <title>The Global Catalogue of Microorganisms (GCM) 10K type strain sequencing project: providing services to taxonomists for standard genome sequencing and annotation.</title>
        <authorList>
            <consortium name="The Broad Institute Genomics Platform"/>
            <consortium name="The Broad Institute Genome Sequencing Center for Infectious Disease"/>
            <person name="Wu L."/>
            <person name="Ma J."/>
        </authorList>
    </citation>
    <scope>NUCLEOTIDE SEQUENCE [LARGE SCALE GENOMIC DNA]</scope>
    <source>
        <strain evidence="2">CCUG 54356</strain>
    </source>
</reference>
<protein>
    <submittedName>
        <fullName evidence="1">Uncharacterized protein</fullName>
    </submittedName>
</protein>
<sequence>MENLPRRILKMVEILHRDGYKNIYIYSGMSPSGMHWRFSIGRMKSGCWPQNDYLVFSSIKDEGVVEWSEDNSSAEVLAKNFVSYYGLNSDDKVAFNANYHIWYSELLKILKNNELLVFYADYDDPHSYLLKYAPGFCGKSS</sequence>